<dbReference type="InterPro" id="IPR001765">
    <property type="entry name" value="Carbonic_anhydrase"/>
</dbReference>
<sequence>LTISQRKLGTRSIVLIHHTNCGLEQITEDFRTELEDEVGQRPAWAVEAFRDADQDVRQSMQRVRTNPFLLHTDDVRGFVFDVKTGLLREIDPA</sequence>
<dbReference type="PANTHER" id="PTHR43175">
    <property type="entry name" value="CARBONIC ANHYDRASE"/>
    <property type="match status" value="1"/>
</dbReference>
<evidence type="ECO:0000256" key="5">
    <source>
        <dbReference type="ARBA" id="ARBA00022833"/>
    </source>
</evidence>
<dbReference type="EMBL" id="JAVTLL010000040">
    <property type="protein sequence ID" value="MDT7846844.1"/>
    <property type="molecule type" value="Genomic_DNA"/>
</dbReference>
<evidence type="ECO:0000256" key="1">
    <source>
        <dbReference type="ARBA" id="ARBA00001947"/>
    </source>
</evidence>
<dbReference type="EC" id="4.2.1.1" evidence="3"/>
<dbReference type="Gene3D" id="3.40.1050.10">
    <property type="entry name" value="Carbonic anhydrase"/>
    <property type="match status" value="1"/>
</dbReference>
<dbReference type="InterPro" id="IPR036874">
    <property type="entry name" value="Carbonic_anhydrase_sf"/>
</dbReference>
<dbReference type="SUPFAM" id="SSF53056">
    <property type="entry name" value="beta-carbonic anhydrase, cab"/>
    <property type="match status" value="1"/>
</dbReference>
<comment type="cofactor">
    <cofactor evidence="1">
        <name>Zn(2+)</name>
        <dbReference type="ChEBI" id="CHEBI:29105"/>
    </cofactor>
</comment>
<accession>A0ABU3M7G4</accession>
<evidence type="ECO:0000256" key="7">
    <source>
        <dbReference type="ARBA" id="ARBA00048348"/>
    </source>
</evidence>
<dbReference type="PANTHER" id="PTHR43175:SF3">
    <property type="entry name" value="CARBON DISULFIDE HYDROLASE"/>
    <property type="match status" value="1"/>
</dbReference>
<evidence type="ECO:0000256" key="4">
    <source>
        <dbReference type="ARBA" id="ARBA00022723"/>
    </source>
</evidence>
<protein>
    <recommendedName>
        <fullName evidence="3">carbonic anhydrase</fullName>
        <ecNumber evidence="3">4.2.1.1</ecNumber>
    </recommendedName>
</protein>
<organism evidence="8 9">
    <name type="scientific">Streptomyces justiciae</name>
    <dbReference type="NCBI Taxonomy" id="2780140"/>
    <lineage>
        <taxon>Bacteria</taxon>
        <taxon>Bacillati</taxon>
        <taxon>Actinomycetota</taxon>
        <taxon>Actinomycetes</taxon>
        <taxon>Kitasatosporales</taxon>
        <taxon>Streptomycetaceae</taxon>
        <taxon>Streptomyces</taxon>
    </lineage>
</organism>
<keyword evidence="4" id="KW-0479">Metal-binding</keyword>
<feature type="non-terminal residue" evidence="8">
    <location>
        <position position="1"/>
    </location>
</feature>
<evidence type="ECO:0000256" key="6">
    <source>
        <dbReference type="ARBA" id="ARBA00024993"/>
    </source>
</evidence>
<dbReference type="Proteomes" id="UP001257948">
    <property type="component" value="Unassembled WGS sequence"/>
</dbReference>
<evidence type="ECO:0000256" key="2">
    <source>
        <dbReference type="ARBA" id="ARBA00006217"/>
    </source>
</evidence>
<evidence type="ECO:0000256" key="3">
    <source>
        <dbReference type="ARBA" id="ARBA00012925"/>
    </source>
</evidence>
<keyword evidence="5" id="KW-0862">Zinc</keyword>
<gene>
    <name evidence="8" type="ORF">RQC66_39625</name>
</gene>
<reference evidence="9" key="1">
    <citation type="submission" date="2023-07" db="EMBL/GenBank/DDBJ databases">
        <title>Draft genome sequence of the endophytic actinobacterium Streptomyces justiciae WPN32, a potential antibiotic producer.</title>
        <authorList>
            <person name="Yasawong M."/>
            <person name="Pana W."/>
            <person name="Ganta P."/>
            <person name="Santapan N."/>
            <person name="Songngamsuk T."/>
            <person name="Phatcharaharikarn M."/>
            <person name="Kerdtoob S."/>
            <person name="Nantapong N."/>
        </authorList>
    </citation>
    <scope>NUCLEOTIDE SEQUENCE [LARGE SCALE GENOMIC DNA]</scope>
    <source>
        <strain evidence="9">WPN32</strain>
    </source>
</reference>
<name>A0ABU3M7G4_9ACTN</name>
<comment type="catalytic activity">
    <reaction evidence="7">
        <text>hydrogencarbonate + H(+) = CO2 + H2O</text>
        <dbReference type="Rhea" id="RHEA:10748"/>
        <dbReference type="ChEBI" id="CHEBI:15377"/>
        <dbReference type="ChEBI" id="CHEBI:15378"/>
        <dbReference type="ChEBI" id="CHEBI:16526"/>
        <dbReference type="ChEBI" id="CHEBI:17544"/>
        <dbReference type="EC" id="4.2.1.1"/>
    </reaction>
</comment>
<comment type="function">
    <text evidence="6">Catalyzes the reversible hydration of carbon dioxide to form bicarbonate.</text>
</comment>
<proteinExistence type="inferred from homology"/>
<dbReference type="SMART" id="SM00947">
    <property type="entry name" value="Pro_CA"/>
    <property type="match status" value="1"/>
</dbReference>
<keyword evidence="9" id="KW-1185">Reference proteome</keyword>
<comment type="similarity">
    <text evidence="2">Belongs to the beta-class carbonic anhydrase family.</text>
</comment>
<evidence type="ECO:0000313" key="9">
    <source>
        <dbReference type="Proteomes" id="UP001257948"/>
    </source>
</evidence>
<comment type="caution">
    <text evidence="8">The sequence shown here is derived from an EMBL/GenBank/DDBJ whole genome shotgun (WGS) entry which is preliminary data.</text>
</comment>
<evidence type="ECO:0000313" key="8">
    <source>
        <dbReference type="EMBL" id="MDT7846844.1"/>
    </source>
</evidence>